<dbReference type="InterPro" id="IPR002189">
    <property type="entry name" value="CapZ_alpha"/>
</dbReference>
<dbReference type="InterPro" id="IPR037282">
    <property type="entry name" value="CapZ_alpha/beta"/>
</dbReference>
<evidence type="ECO:0000256" key="1">
    <source>
        <dbReference type="ARBA" id="ARBA00010479"/>
    </source>
</evidence>
<reference evidence="6 7" key="1">
    <citation type="submission" date="2020-10" db="EMBL/GenBank/DDBJ databases">
        <authorList>
            <person name="Klimov P.B."/>
            <person name="Dyachkov S.M."/>
            <person name="Chetverikov P.E."/>
        </authorList>
    </citation>
    <scope>NUCLEOTIDE SEQUENCE [LARGE SCALE GENOMIC DNA]</scope>
    <source>
        <strain evidence="6">BMOC 18-1129-001#AD2665</strain>
        <tissue evidence="6">Entire mites</tissue>
    </source>
</reference>
<dbReference type="EMBL" id="JAIFTH010000043">
    <property type="protein sequence ID" value="KAG9510998.1"/>
    <property type="molecule type" value="Genomic_DNA"/>
</dbReference>
<sequence length="289" mass="33518">MTDFNQRELTSDEKAAIVSNFIINSPPGEFAEVLEDVREIVNDDQLVDDKVSRVFPTYTKDQLTPAKINGSEYPVILSEYNDLGTRFADPRSRQSFEYDHISHETKNLQLWEPDEKAEPWRAALELEWTRYCLEHYPEGASSVFSSFQDDSITLNACIEGHQFQSKKFWNGRWRSIWSLTFKPTANKKVDLTGVIKLHVHYYEDGNVQLVSSKDYSLQVNISTEEQTAKSIVEAVMQAENYYQRAISENYQTMSDTTFKALRRPLPVIRSKIEWSKIMSYKIGSELKQQ</sequence>
<protein>
    <recommendedName>
        <fullName evidence="2 5">F-actin-capping protein subunit alpha</fullName>
    </recommendedName>
</protein>
<evidence type="ECO:0000256" key="3">
    <source>
        <dbReference type="ARBA" id="ARBA00022467"/>
    </source>
</evidence>
<dbReference type="PRINTS" id="PR00191">
    <property type="entry name" value="FACTINCAPA"/>
</dbReference>
<name>A0ABQ7SC65_9ACAR</name>
<dbReference type="PROSITE" id="PS00748">
    <property type="entry name" value="F_ACTIN_CAPPING_A_1"/>
    <property type="match status" value="1"/>
</dbReference>
<keyword evidence="7" id="KW-1185">Reference proteome</keyword>
<evidence type="ECO:0000313" key="7">
    <source>
        <dbReference type="Proteomes" id="UP000825002"/>
    </source>
</evidence>
<comment type="subunit">
    <text evidence="5">Heterodimer of an alpha and a beta subunit.</text>
</comment>
<gene>
    <name evidence="6" type="primary">cpa</name>
    <name evidence="6" type="ORF">GZH46_00443</name>
</gene>
<evidence type="ECO:0000256" key="2">
    <source>
        <dbReference type="ARBA" id="ARBA00014038"/>
    </source>
</evidence>
<comment type="similarity">
    <text evidence="1 5">Belongs to the F-actin-capping protein alpha subunit family.</text>
</comment>
<dbReference type="Pfam" id="PF01267">
    <property type="entry name" value="F-actin_cap_A"/>
    <property type="match status" value="1"/>
</dbReference>
<dbReference type="Proteomes" id="UP000825002">
    <property type="component" value="Unassembled WGS sequence"/>
</dbReference>
<dbReference type="PANTHER" id="PTHR10653:SF0">
    <property type="entry name" value="F-ACTIN-CAPPING PROTEIN SUBUNIT ALPHA"/>
    <property type="match status" value="1"/>
</dbReference>
<keyword evidence="4 5" id="KW-0009">Actin-binding</keyword>
<comment type="caution">
    <text evidence="6">The sequence shown here is derived from an EMBL/GenBank/DDBJ whole genome shotgun (WGS) entry which is preliminary data.</text>
</comment>
<accession>A0ABQ7SC65</accession>
<dbReference type="InterPro" id="IPR042276">
    <property type="entry name" value="CapZ_alpha/beta_2"/>
</dbReference>
<dbReference type="PANTHER" id="PTHR10653">
    <property type="entry name" value="F-ACTIN-CAPPING PROTEIN SUBUNIT ALPHA"/>
    <property type="match status" value="1"/>
</dbReference>
<evidence type="ECO:0000256" key="5">
    <source>
        <dbReference type="RuleBase" id="RU365077"/>
    </source>
</evidence>
<dbReference type="Gene3D" id="3.30.1140.60">
    <property type="entry name" value="F-actin capping protein, alpha subunit"/>
    <property type="match status" value="1"/>
</dbReference>
<proteinExistence type="inferred from homology"/>
<dbReference type="InterPro" id="IPR042489">
    <property type="entry name" value="CapZ_alpha_1"/>
</dbReference>
<dbReference type="Gene3D" id="3.90.1150.210">
    <property type="entry name" value="F-actin capping protein, beta subunit"/>
    <property type="match status" value="1"/>
</dbReference>
<dbReference type="InterPro" id="IPR017865">
    <property type="entry name" value="F-actin_cap_asu_CS"/>
</dbReference>
<comment type="function">
    <text evidence="5">F-actin-capping proteins bind in a Ca(2+)-independent manner to the fast growing ends of actin filaments (barbed end) thereby blocking the exchange of subunits at these ends. Unlike other capping proteins (such as gelsolin and severin), these proteins do not sever actin filaments.</text>
</comment>
<organism evidence="6 7">
    <name type="scientific">Fragariocoptes setiger</name>
    <dbReference type="NCBI Taxonomy" id="1670756"/>
    <lineage>
        <taxon>Eukaryota</taxon>
        <taxon>Metazoa</taxon>
        <taxon>Ecdysozoa</taxon>
        <taxon>Arthropoda</taxon>
        <taxon>Chelicerata</taxon>
        <taxon>Arachnida</taxon>
        <taxon>Acari</taxon>
        <taxon>Acariformes</taxon>
        <taxon>Trombidiformes</taxon>
        <taxon>Prostigmata</taxon>
        <taxon>Eupodina</taxon>
        <taxon>Eriophyoidea</taxon>
        <taxon>Phytoptidae</taxon>
        <taxon>Fragariocoptes</taxon>
    </lineage>
</organism>
<dbReference type="SUPFAM" id="SSF90096">
    <property type="entry name" value="Subunits of heterodimeric actin filament capping protein Capz"/>
    <property type="match status" value="1"/>
</dbReference>
<evidence type="ECO:0000313" key="6">
    <source>
        <dbReference type="EMBL" id="KAG9510998.1"/>
    </source>
</evidence>
<keyword evidence="3 5" id="KW-0117">Actin capping</keyword>
<evidence type="ECO:0000256" key="4">
    <source>
        <dbReference type="ARBA" id="ARBA00023203"/>
    </source>
</evidence>